<organism evidence="3 4">
    <name type="scientific">Trujillonella endophytica</name>
    <dbReference type="NCBI Taxonomy" id="673521"/>
    <lineage>
        <taxon>Bacteria</taxon>
        <taxon>Bacillati</taxon>
        <taxon>Actinomycetota</taxon>
        <taxon>Actinomycetes</taxon>
        <taxon>Geodermatophilales</taxon>
        <taxon>Geodermatophilaceae</taxon>
        <taxon>Trujillonella</taxon>
    </lineage>
</organism>
<protein>
    <submittedName>
        <fullName evidence="3">Predicted metal-dependent hydrolase, TIM-barrel fold</fullName>
    </submittedName>
</protein>
<dbReference type="GO" id="GO:0016831">
    <property type="term" value="F:carboxy-lyase activity"/>
    <property type="evidence" value="ECO:0007669"/>
    <property type="project" value="InterPro"/>
</dbReference>
<reference evidence="4" key="1">
    <citation type="submission" date="2016-10" db="EMBL/GenBank/DDBJ databases">
        <authorList>
            <person name="Varghese N."/>
            <person name="Submissions S."/>
        </authorList>
    </citation>
    <scope>NUCLEOTIDE SEQUENCE [LARGE SCALE GENOMIC DNA]</scope>
    <source>
        <strain evidence="4">DSM 45413</strain>
    </source>
</reference>
<sequence length="420" mass="47650">MNVENMIMISIDDHVVEPPDMFANHVPARWRDQAPKSIVDENGFEKWWFQGNSMGTIGLNAVVGWPNEEWGLNPSTFAEMRPGAYDIHQRIRDMDRNGILASMCFPSFAGFSARYFQEAKDKDLALVMLKAYNDWHIDEWCAAYPGRMIPCAIMPVWDPRELVAEVRRVAAKGVKAVTMPELPHIQGLPSYHNLDYWGPFFEAISELEVVMCLHIGQGFGAINGAPDAPIDNFIILATQVSTFAAQDLLWGGAMTRYPDLKIAWSEAGIGWIPFYLDRCDRHYTNQRWLGHDFGGKLPSEIFREHSLACYVTDPTALKVRHDIGVDIIAWECDYPHSDAIWPNAPEFVHAEMAGAGVTDAEAEQILWQNTTRFFGLDPFTHIAKEDATVGALRALSPDVDTEIRSKHERRRLYDLRQKAR</sequence>
<dbReference type="SUPFAM" id="SSF51556">
    <property type="entry name" value="Metallo-dependent hydrolases"/>
    <property type="match status" value="1"/>
</dbReference>
<proteinExistence type="predicted"/>
<dbReference type="RefSeq" id="WP_091939122.1">
    <property type="nucleotide sequence ID" value="NZ_FOEE01000001.1"/>
</dbReference>
<accession>A0A1H8PF81</accession>
<dbReference type="OrthoDB" id="8673349at2"/>
<dbReference type="PANTHER" id="PTHR21240">
    <property type="entry name" value="2-AMINO-3-CARBOXYLMUCONATE-6-SEMIALDEHYDE DECARBOXYLASE"/>
    <property type="match status" value="1"/>
</dbReference>
<feature type="domain" description="Amidohydrolase-related" evidence="2">
    <location>
        <begin position="82"/>
        <end position="376"/>
    </location>
</feature>
<dbReference type="GO" id="GO:0005737">
    <property type="term" value="C:cytoplasm"/>
    <property type="evidence" value="ECO:0007669"/>
    <property type="project" value="TreeGrafter"/>
</dbReference>
<dbReference type="GO" id="GO:0019748">
    <property type="term" value="P:secondary metabolic process"/>
    <property type="evidence" value="ECO:0007669"/>
    <property type="project" value="TreeGrafter"/>
</dbReference>
<name>A0A1H8PF81_9ACTN</name>
<dbReference type="STRING" id="673521.SAMN05660991_00147"/>
<dbReference type="GO" id="GO:0016787">
    <property type="term" value="F:hydrolase activity"/>
    <property type="evidence" value="ECO:0007669"/>
    <property type="project" value="UniProtKB-KW"/>
</dbReference>
<evidence type="ECO:0000313" key="4">
    <source>
        <dbReference type="Proteomes" id="UP000198960"/>
    </source>
</evidence>
<evidence type="ECO:0000313" key="3">
    <source>
        <dbReference type="EMBL" id="SEO40580.1"/>
    </source>
</evidence>
<evidence type="ECO:0000259" key="2">
    <source>
        <dbReference type="Pfam" id="PF04909"/>
    </source>
</evidence>
<evidence type="ECO:0000256" key="1">
    <source>
        <dbReference type="ARBA" id="ARBA00023239"/>
    </source>
</evidence>
<dbReference type="Pfam" id="PF04909">
    <property type="entry name" value="Amidohydro_2"/>
    <property type="match status" value="1"/>
</dbReference>
<dbReference type="AlphaFoldDB" id="A0A1H8PF81"/>
<dbReference type="Gene3D" id="3.20.20.140">
    <property type="entry name" value="Metal-dependent hydrolases"/>
    <property type="match status" value="1"/>
</dbReference>
<gene>
    <name evidence="3" type="ORF">SAMN05660991_00147</name>
</gene>
<dbReference type="EMBL" id="FOEE01000001">
    <property type="protein sequence ID" value="SEO40580.1"/>
    <property type="molecule type" value="Genomic_DNA"/>
</dbReference>
<keyword evidence="1" id="KW-0456">Lyase</keyword>
<dbReference type="Proteomes" id="UP000198960">
    <property type="component" value="Unassembled WGS sequence"/>
</dbReference>
<keyword evidence="4" id="KW-1185">Reference proteome</keyword>
<dbReference type="InterPro" id="IPR032465">
    <property type="entry name" value="ACMSD"/>
</dbReference>
<dbReference type="InterPro" id="IPR032466">
    <property type="entry name" value="Metal_Hydrolase"/>
</dbReference>
<keyword evidence="3" id="KW-0378">Hydrolase</keyword>
<dbReference type="PANTHER" id="PTHR21240:SF28">
    <property type="entry name" value="ISO-OROTATE DECARBOXYLASE (EUROFUNG)"/>
    <property type="match status" value="1"/>
</dbReference>
<dbReference type="InterPro" id="IPR006680">
    <property type="entry name" value="Amidohydro-rel"/>
</dbReference>